<keyword evidence="2" id="KW-0677">Repeat</keyword>
<evidence type="ECO:0000256" key="1">
    <source>
        <dbReference type="ARBA" id="ARBA00022679"/>
    </source>
</evidence>
<proteinExistence type="predicted"/>
<feature type="domain" description="Rhodanese" evidence="4">
    <location>
        <begin position="165"/>
        <end position="276"/>
    </location>
</feature>
<dbReference type="InterPro" id="IPR001763">
    <property type="entry name" value="Rhodanese-like_dom"/>
</dbReference>
<dbReference type="PROSITE" id="PS50206">
    <property type="entry name" value="RHODANESE_3"/>
    <property type="match status" value="2"/>
</dbReference>
<dbReference type="SMART" id="SM00450">
    <property type="entry name" value="RHOD"/>
    <property type="match status" value="2"/>
</dbReference>
<accession>A0A1P8U5S9</accession>
<evidence type="ECO:0000256" key="2">
    <source>
        <dbReference type="ARBA" id="ARBA00022737"/>
    </source>
</evidence>
<keyword evidence="6" id="KW-1185">Reference proteome</keyword>
<dbReference type="RefSeq" id="WP_076689379.1">
    <property type="nucleotide sequence ID" value="NZ_CP018762.1"/>
</dbReference>
<gene>
    <name evidence="5" type="ORF">BOH66_03630</name>
</gene>
<dbReference type="Proteomes" id="UP000187185">
    <property type="component" value="Chromosome"/>
</dbReference>
<feature type="region of interest" description="Disordered" evidence="3">
    <location>
        <begin position="183"/>
        <end position="206"/>
    </location>
</feature>
<reference evidence="5 6" key="1">
    <citation type="submission" date="2016-12" db="EMBL/GenBank/DDBJ databases">
        <title>Complete genome sequence of Microbacterium aurum KACC 15219.</title>
        <authorList>
            <person name="Jung Y."/>
            <person name="Shin J.-H."/>
            <person name="Lee Y.-J."/>
            <person name="Yi H."/>
            <person name="Bahn Y.-S."/>
            <person name="Kim J.F."/>
            <person name="Lee D.-W."/>
        </authorList>
    </citation>
    <scope>NUCLEOTIDE SEQUENCE [LARGE SCALE GENOMIC DNA]</scope>
    <source>
        <strain evidence="5 6">KACC 15219</strain>
    </source>
</reference>
<dbReference type="CDD" id="cd01448">
    <property type="entry name" value="TST_Repeat_1"/>
    <property type="match status" value="1"/>
</dbReference>
<dbReference type="SUPFAM" id="SSF52821">
    <property type="entry name" value="Rhodanese/Cell cycle control phosphatase"/>
    <property type="match status" value="2"/>
</dbReference>
<protein>
    <submittedName>
        <fullName evidence="5">Sulfurtransferase</fullName>
    </submittedName>
</protein>
<evidence type="ECO:0000313" key="6">
    <source>
        <dbReference type="Proteomes" id="UP000187185"/>
    </source>
</evidence>
<dbReference type="CDD" id="cd01449">
    <property type="entry name" value="TST_Repeat_2"/>
    <property type="match status" value="1"/>
</dbReference>
<feature type="domain" description="Rhodanese" evidence="4">
    <location>
        <begin position="19"/>
        <end position="136"/>
    </location>
</feature>
<dbReference type="PANTHER" id="PTHR11364">
    <property type="entry name" value="THIOSULFATE SULFERTANSFERASE"/>
    <property type="match status" value="1"/>
</dbReference>
<sequence>MTAPTPLIAVAELAQLRLSDRPPVVLDVRWRLDEPDGLPAFRESHLPDAVYVSLDDELARHGDPGEGRHPLPDPDAFQASARRWGIDDGDTVVVYDDWQGFGSARAWWMLTDAGVDARVLDGGLAAWRSAGLPLSTGDPHTPEPGDVTLHPGHLRQLSIDEAAALAQSGVLLDVRAPERYRGDTEPIDPRAGHIPGARNAPTALNTDSDGRFLHDYALRERFEAAGVDRDTEVGVYCGSGVSAAHAALALTLAGYEPALYVGSWSQWSNHPDRPVATGARP</sequence>
<evidence type="ECO:0000313" key="5">
    <source>
        <dbReference type="EMBL" id="APZ33465.1"/>
    </source>
</evidence>
<dbReference type="Gene3D" id="3.40.250.10">
    <property type="entry name" value="Rhodanese-like domain"/>
    <property type="match status" value="2"/>
</dbReference>
<evidence type="ECO:0000256" key="3">
    <source>
        <dbReference type="SAM" id="MobiDB-lite"/>
    </source>
</evidence>
<dbReference type="STRING" id="36805.BOH66_03630"/>
<dbReference type="GO" id="GO:0004792">
    <property type="term" value="F:thiosulfate-cyanide sulfurtransferase activity"/>
    <property type="evidence" value="ECO:0007669"/>
    <property type="project" value="TreeGrafter"/>
</dbReference>
<dbReference type="InterPro" id="IPR045078">
    <property type="entry name" value="TST/MPST-like"/>
</dbReference>
<dbReference type="OrthoDB" id="9770030at2"/>
<evidence type="ECO:0000259" key="4">
    <source>
        <dbReference type="PROSITE" id="PS50206"/>
    </source>
</evidence>
<dbReference type="InterPro" id="IPR036873">
    <property type="entry name" value="Rhodanese-like_dom_sf"/>
</dbReference>
<organism evidence="5 6">
    <name type="scientific">Microbacterium aurum</name>
    <dbReference type="NCBI Taxonomy" id="36805"/>
    <lineage>
        <taxon>Bacteria</taxon>
        <taxon>Bacillati</taxon>
        <taxon>Actinomycetota</taxon>
        <taxon>Actinomycetes</taxon>
        <taxon>Micrococcales</taxon>
        <taxon>Microbacteriaceae</taxon>
        <taxon>Microbacterium</taxon>
    </lineage>
</organism>
<dbReference type="EMBL" id="CP018762">
    <property type="protein sequence ID" value="APZ33465.1"/>
    <property type="molecule type" value="Genomic_DNA"/>
</dbReference>
<dbReference type="PANTHER" id="PTHR11364:SF27">
    <property type="entry name" value="SULFURTRANSFERASE"/>
    <property type="match status" value="1"/>
</dbReference>
<dbReference type="Pfam" id="PF00581">
    <property type="entry name" value="Rhodanese"/>
    <property type="match status" value="2"/>
</dbReference>
<dbReference type="KEGG" id="maur:BOH66_03630"/>
<keyword evidence="1 5" id="KW-0808">Transferase</keyword>
<dbReference type="AlphaFoldDB" id="A0A1P8U5S9"/>
<name>A0A1P8U5S9_9MICO</name>